<proteinExistence type="inferred from homology"/>
<comment type="similarity">
    <text evidence="3 8">Belongs to the aldose epimerase family.</text>
</comment>
<dbReference type="EMBL" id="JBHUFF010000008">
    <property type="protein sequence ID" value="MFD1798718.1"/>
    <property type="molecule type" value="Genomic_DNA"/>
</dbReference>
<evidence type="ECO:0000256" key="5">
    <source>
        <dbReference type="ARBA" id="ARBA00014165"/>
    </source>
</evidence>
<dbReference type="Proteomes" id="UP001597285">
    <property type="component" value="Unassembled WGS sequence"/>
</dbReference>
<comment type="catalytic activity">
    <reaction evidence="1 8">
        <text>alpha-D-glucose = beta-D-glucose</text>
        <dbReference type="Rhea" id="RHEA:10264"/>
        <dbReference type="ChEBI" id="CHEBI:15903"/>
        <dbReference type="ChEBI" id="CHEBI:17925"/>
        <dbReference type="EC" id="5.1.3.3"/>
    </reaction>
</comment>
<dbReference type="InterPro" id="IPR014718">
    <property type="entry name" value="GH-type_carb-bd"/>
</dbReference>
<dbReference type="PANTHER" id="PTHR10091">
    <property type="entry name" value="ALDOSE-1-EPIMERASE"/>
    <property type="match status" value="1"/>
</dbReference>
<comment type="caution">
    <text evidence="9">The sequence shown here is derived from an EMBL/GenBank/DDBJ whole genome shotgun (WGS) entry which is preliminary data.</text>
</comment>
<dbReference type="Gene3D" id="2.70.98.10">
    <property type="match status" value="1"/>
</dbReference>
<dbReference type="InterPro" id="IPR047215">
    <property type="entry name" value="Galactose_mutarotase-like"/>
</dbReference>
<name>A0ABW4NKR7_9LACT</name>
<evidence type="ECO:0000256" key="8">
    <source>
        <dbReference type="PIRNR" id="PIRNR005096"/>
    </source>
</evidence>
<keyword evidence="7 8" id="KW-0119">Carbohydrate metabolism</keyword>
<sequence>MEFTKRRFGWIGDQEITEYQLTTTKGAIFRCLNYGAVVTGIEVPDRNGNYENVVLGFDTLEEYIQDSPYFGALVGRVAGRIKNGTWGPHQLTQNEGPHHIHGGQSNFSQIVWDAEVNETADFIDINFTHTSPAGDNGYPGNLTVKVTYRWTENAVWDMVIQAETDTKTLFNPTNHTYFNLSGTVKRTILDHKLQISSDVYAEVGTDKCPTGRLYPVDGTPYDFRKPIFMREAFKKQPAGYDTPFKLTTGDIRLSEPESGRKVAIRTTREAVVVFSTTGMDEDYLVMGKKMCSHLGIALETQELPDAVHHPHFQSIVLKPGERYFSQTTYHFSA</sequence>
<evidence type="ECO:0000256" key="6">
    <source>
        <dbReference type="ARBA" id="ARBA00023235"/>
    </source>
</evidence>
<dbReference type="InterPro" id="IPR008183">
    <property type="entry name" value="Aldose_1/G6P_1-epimerase"/>
</dbReference>
<reference evidence="10" key="1">
    <citation type="journal article" date="2019" name="Int. J. Syst. Evol. Microbiol.">
        <title>The Global Catalogue of Microorganisms (GCM) 10K type strain sequencing project: providing services to taxonomists for standard genome sequencing and annotation.</title>
        <authorList>
            <consortium name="The Broad Institute Genomics Platform"/>
            <consortium name="The Broad Institute Genome Sequencing Center for Infectious Disease"/>
            <person name="Wu L."/>
            <person name="Ma J."/>
        </authorList>
    </citation>
    <scope>NUCLEOTIDE SEQUENCE [LARGE SCALE GENOMIC DNA]</scope>
    <source>
        <strain evidence="10">KCTC 42143</strain>
    </source>
</reference>
<evidence type="ECO:0000256" key="7">
    <source>
        <dbReference type="ARBA" id="ARBA00023277"/>
    </source>
</evidence>
<evidence type="ECO:0000256" key="4">
    <source>
        <dbReference type="ARBA" id="ARBA00013185"/>
    </source>
</evidence>
<dbReference type="GO" id="GO:0016853">
    <property type="term" value="F:isomerase activity"/>
    <property type="evidence" value="ECO:0007669"/>
    <property type="project" value="UniProtKB-KW"/>
</dbReference>
<dbReference type="PANTHER" id="PTHR10091:SF0">
    <property type="entry name" value="GALACTOSE MUTAROTASE"/>
    <property type="match status" value="1"/>
</dbReference>
<comment type="pathway">
    <text evidence="2 8">Carbohydrate metabolism; hexose metabolism.</text>
</comment>
<accession>A0ABW4NKR7</accession>
<dbReference type="InterPro" id="IPR018052">
    <property type="entry name" value="Ald1_epimerase_CS"/>
</dbReference>
<evidence type="ECO:0000256" key="3">
    <source>
        <dbReference type="ARBA" id="ARBA00006206"/>
    </source>
</evidence>
<dbReference type="InterPro" id="IPR015443">
    <property type="entry name" value="Aldose_1-epimerase"/>
</dbReference>
<organism evidence="9 10">
    <name type="scientific">Carnobacterium antarcticum</name>
    <dbReference type="NCBI Taxonomy" id="2126436"/>
    <lineage>
        <taxon>Bacteria</taxon>
        <taxon>Bacillati</taxon>
        <taxon>Bacillota</taxon>
        <taxon>Bacilli</taxon>
        <taxon>Lactobacillales</taxon>
        <taxon>Carnobacteriaceae</taxon>
        <taxon>Carnobacterium</taxon>
    </lineage>
</organism>
<dbReference type="Pfam" id="PF01263">
    <property type="entry name" value="Aldose_epim"/>
    <property type="match status" value="1"/>
</dbReference>
<keyword evidence="6 8" id="KW-0413">Isomerase</keyword>
<dbReference type="RefSeq" id="WP_082664199.1">
    <property type="nucleotide sequence ID" value="NZ_JBHSQC010000015.1"/>
</dbReference>
<protein>
    <recommendedName>
        <fullName evidence="5 8">Aldose 1-epimerase</fullName>
        <ecNumber evidence="4 8">5.1.3.3</ecNumber>
    </recommendedName>
</protein>
<evidence type="ECO:0000313" key="9">
    <source>
        <dbReference type="EMBL" id="MFD1798718.1"/>
    </source>
</evidence>
<keyword evidence="10" id="KW-1185">Reference proteome</keyword>
<dbReference type="PIRSF" id="PIRSF005096">
    <property type="entry name" value="GALM"/>
    <property type="match status" value="1"/>
</dbReference>
<dbReference type="CDD" id="cd09019">
    <property type="entry name" value="galactose_mutarotase_like"/>
    <property type="match status" value="1"/>
</dbReference>
<dbReference type="PROSITE" id="PS00545">
    <property type="entry name" value="ALDOSE_1_EPIMERASE"/>
    <property type="match status" value="1"/>
</dbReference>
<evidence type="ECO:0000256" key="2">
    <source>
        <dbReference type="ARBA" id="ARBA00005028"/>
    </source>
</evidence>
<evidence type="ECO:0000313" key="10">
    <source>
        <dbReference type="Proteomes" id="UP001597285"/>
    </source>
</evidence>
<dbReference type="EC" id="5.1.3.3" evidence="4 8"/>
<dbReference type="InterPro" id="IPR011013">
    <property type="entry name" value="Gal_mutarotase_sf_dom"/>
</dbReference>
<gene>
    <name evidence="9" type="ORF">ACFSBK_02440</name>
</gene>
<dbReference type="SUPFAM" id="SSF74650">
    <property type="entry name" value="Galactose mutarotase-like"/>
    <property type="match status" value="1"/>
</dbReference>
<evidence type="ECO:0000256" key="1">
    <source>
        <dbReference type="ARBA" id="ARBA00001614"/>
    </source>
</evidence>